<dbReference type="Proteomes" id="UP000298213">
    <property type="component" value="Unassembled WGS sequence"/>
</dbReference>
<reference evidence="6 7" key="1">
    <citation type="submission" date="2019-03" db="EMBL/GenBank/DDBJ databases">
        <title>Genome sequence of Sphingomonas sp. 17J27-24.</title>
        <authorList>
            <person name="Kim M."/>
            <person name="Maeng S."/>
            <person name="Sathiyaraj S."/>
        </authorList>
    </citation>
    <scope>NUCLEOTIDE SEQUENCE [LARGE SCALE GENOMIC DNA]</scope>
    <source>
        <strain evidence="6 7">17J27-24</strain>
    </source>
</reference>
<dbReference type="Pfam" id="PF25919">
    <property type="entry name" value="BSH_CusB"/>
    <property type="match status" value="1"/>
</dbReference>
<dbReference type="InterPro" id="IPR058790">
    <property type="entry name" value="BSH_CusB"/>
</dbReference>
<dbReference type="InterPro" id="IPR006143">
    <property type="entry name" value="RND_pump_MFP"/>
</dbReference>
<evidence type="ECO:0000313" key="6">
    <source>
        <dbReference type="EMBL" id="TFI58427.1"/>
    </source>
</evidence>
<dbReference type="InterPro" id="IPR051909">
    <property type="entry name" value="MFP_Cation_Efflux"/>
</dbReference>
<feature type="domain" description="CzcB-like C-terminal circularly permuted SH3-like" evidence="5">
    <location>
        <begin position="322"/>
        <end position="381"/>
    </location>
</feature>
<dbReference type="NCBIfam" id="TIGR01730">
    <property type="entry name" value="RND_mfp"/>
    <property type="match status" value="1"/>
</dbReference>
<feature type="domain" description="CusB-like barrel-sandwich hybrid" evidence="4">
    <location>
        <begin position="105"/>
        <end position="241"/>
    </location>
</feature>
<dbReference type="GO" id="GO:1990195">
    <property type="term" value="C:macrolide transmembrane transporter complex"/>
    <property type="evidence" value="ECO:0007669"/>
    <property type="project" value="InterPro"/>
</dbReference>
<dbReference type="GO" id="GO:0060003">
    <property type="term" value="P:copper ion export"/>
    <property type="evidence" value="ECO:0007669"/>
    <property type="project" value="TreeGrafter"/>
</dbReference>
<dbReference type="FunFam" id="2.40.420.20:FF:000006">
    <property type="entry name" value="RND family efflux transporter MFP subunit"/>
    <property type="match status" value="1"/>
</dbReference>
<feature type="region of interest" description="Disordered" evidence="3">
    <location>
        <begin position="34"/>
        <end position="59"/>
    </location>
</feature>
<dbReference type="InterPro" id="IPR030190">
    <property type="entry name" value="MacA_alpha-hairpin_sf"/>
</dbReference>
<sequence>MDKRTLTTIAGVGLVAAAAGVGAGSLIWRDAPAAEHHEEGEHAEGETAEGEHKEGEAEAGGEGFVALPPATAASAGVEVTTVARGGGAELLIPGRAAFAPNAEAAVGAPLQGVVETVHVAAGTRVGAGAPLVTIRSAEGASLRASADAASADVAAAQAAYRRESRLYQARVTARQDLEAARATALKAEASLRAARAQIAAVGSPGSAGRITVRSPMAGTITSVGAAPGSVLAQGATVAQVADQNRVELIFEAPAGASRAIRVGSPIFATMAGGEEVRAVVTAISPNAATAGAQVRARPVGFVPPAGTPVSGRVLTGAANTLVVPSDAIQNVEGRSVVFVVDGARFRATPVVAGRAAAGRTEILKGLTGNERIAGRGAFLLKAELSKGEAEHEH</sequence>
<dbReference type="PANTHER" id="PTHR30097:SF4">
    <property type="entry name" value="SLR6042 PROTEIN"/>
    <property type="match status" value="1"/>
</dbReference>
<dbReference type="GO" id="GO:0046914">
    <property type="term" value="F:transition metal ion binding"/>
    <property type="evidence" value="ECO:0007669"/>
    <property type="project" value="TreeGrafter"/>
</dbReference>
<protein>
    <submittedName>
        <fullName evidence="6">Efflux RND transporter periplasmic adaptor subunit</fullName>
    </submittedName>
</protein>
<dbReference type="AlphaFoldDB" id="A0A4Y8ZSG3"/>
<dbReference type="Pfam" id="PF25975">
    <property type="entry name" value="CzcB_C"/>
    <property type="match status" value="1"/>
</dbReference>
<evidence type="ECO:0000313" key="7">
    <source>
        <dbReference type="Proteomes" id="UP000298213"/>
    </source>
</evidence>
<dbReference type="InterPro" id="IPR058649">
    <property type="entry name" value="CzcB_C"/>
</dbReference>
<evidence type="ECO:0000259" key="4">
    <source>
        <dbReference type="Pfam" id="PF25919"/>
    </source>
</evidence>
<dbReference type="GO" id="GO:0030288">
    <property type="term" value="C:outer membrane-bounded periplasmic space"/>
    <property type="evidence" value="ECO:0007669"/>
    <property type="project" value="TreeGrafter"/>
</dbReference>
<keyword evidence="2" id="KW-0813">Transport</keyword>
<dbReference type="OrthoDB" id="9774837at2"/>
<dbReference type="GO" id="GO:0019898">
    <property type="term" value="C:extrinsic component of membrane"/>
    <property type="evidence" value="ECO:0007669"/>
    <property type="project" value="InterPro"/>
</dbReference>
<comment type="caution">
    <text evidence="6">The sequence shown here is derived from an EMBL/GenBank/DDBJ whole genome shotgun (WGS) entry which is preliminary data.</text>
</comment>
<dbReference type="GO" id="GO:0015679">
    <property type="term" value="P:plasma membrane copper ion transport"/>
    <property type="evidence" value="ECO:0007669"/>
    <property type="project" value="TreeGrafter"/>
</dbReference>
<dbReference type="RefSeq" id="WP_135086233.1">
    <property type="nucleotide sequence ID" value="NZ_SPDV01000016.1"/>
</dbReference>
<dbReference type="SUPFAM" id="SSF111369">
    <property type="entry name" value="HlyD-like secretion proteins"/>
    <property type="match status" value="1"/>
</dbReference>
<dbReference type="EMBL" id="SPDV01000016">
    <property type="protein sequence ID" value="TFI58427.1"/>
    <property type="molecule type" value="Genomic_DNA"/>
</dbReference>
<dbReference type="Gene3D" id="2.40.420.20">
    <property type="match status" value="1"/>
</dbReference>
<dbReference type="Gene3D" id="2.40.50.100">
    <property type="match status" value="1"/>
</dbReference>
<evidence type="ECO:0000256" key="2">
    <source>
        <dbReference type="ARBA" id="ARBA00022448"/>
    </source>
</evidence>
<evidence type="ECO:0000256" key="3">
    <source>
        <dbReference type="SAM" id="MobiDB-lite"/>
    </source>
</evidence>
<dbReference type="Gene3D" id="6.10.140.1990">
    <property type="match status" value="1"/>
</dbReference>
<evidence type="ECO:0000259" key="5">
    <source>
        <dbReference type="Pfam" id="PF25975"/>
    </source>
</evidence>
<name>A0A4Y8ZSG3_9SPHN</name>
<dbReference type="GO" id="GO:1990961">
    <property type="term" value="P:xenobiotic detoxification by transmembrane export across the plasma membrane"/>
    <property type="evidence" value="ECO:0007669"/>
    <property type="project" value="InterPro"/>
</dbReference>
<dbReference type="PANTHER" id="PTHR30097">
    <property type="entry name" value="CATION EFFLUX SYSTEM PROTEIN CUSB"/>
    <property type="match status" value="1"/>
</dbReference>
<evidence type="ECO:0000256" key="1">
    <source>
        <dbReference type="ARBA" id="ARBA00009477"/>
    </source>
</evidence>
<gene>
    <name evidence="6" type="ORF">E2493_09840</name>
</gene>
<feature type="compositionally biased region" description="Basic and acidic residues" evidence="3">
    <location>
        <begin position="34"/>
        <end position="56"/>
    </location>
</feature>
<keyword evidence="7" id="KW-1185">Reference proteome</keyword>
<organism evidence="6 7">
    <name type="scientific">Sphingomonas parva</name>
    <dbReference type="NCBI Taxonomy" id="2555898"/>
    <lineage>
        <taxon>Bacteria</taxon>
        <taxon>Pseudomonadati</taxon>
        <taxon>Pseudomonadota</taxon>
        <taxon>Alphaproteobacteria</taxon>
        <taxon>Sphingomonadales</taxon>
        <taxon>Sphingomonadaceae</taxon>
        <taxon>Sphingomonas</taxon>
    </lineage>
</organism>
<accession>A0A4Y8ZSG3</accession>
<dbReference type="GO" id="GO:0022857">
    <property type="term" value="F:transmembrane transporter activity"/>
    <property type="evidence" value="ECO:0007669"/>
    <property type="project" value="InterPro"/>
</dbReference>
<proteinExistence type="inferred from homology"/>
<comment type="similarity">
    <text evidence="1">Belongs to the membrane fusion protein (MFP) (TC 8.A.1) family.</text>
</comment>